<evidence type="ECO:0000313" key="3">
    <source>
        <dbReference type="Proteomes" id="UP000017820"/>
    </source>
</evidence>
<dbReference type="SUPFAM" id="SSF50985">
    <property type="entry name" value="RCC1/BLIP-II"/>
    <property type="match status" value="1"/>
</dbReference>
<evidence type="ECO:0000256" key="1">
    <source>
        <dbReference type="SAM" id="SignalP"/>
    </source>
</evidence>
<dbReference type="InterPro" id="IPR009091">
    <property type="entry name" value="RCC1/BLIP-II"/>
</dbReference>
<proteinExistence type="predicted"/>
<dbReference type="Proteomes" id="UP000017820">
    <property type="component" value="Unassembled WGS sequence"/>
</dbReference>
<dbReference type="Gene3D" id="2.130.10.30">
    <property type="entry name" value="Regulator of chromosome condensation 1/beta-lactamase-inhibitor protein II"/>
    <property type="match status" value="1"/>
</dbReference>
<protein>
    <recommendedName>
        <fullName evidence="4">CARDB domain-containing protein</fullName>
    </recommendedName>
</protein>
<feature type="chain" id="PRO_5004718836" description="CARDB domain-containing protein" evidence="1">
    <location>
        <begin position="20"/>
        <end position="413"/>
    </location>
</feature>
<dbReference type="EMBL" id="AUSV01000133">
    <property type="protein sequence ID" value="ESP90927.1"/>
    <property type="molecule type" value="Genomic_DNA"/>
</dbReference>
<reference evidence="2 3" key="1">
    <citation type="submission" date="2013-07" db="EMBL/GenBank/DDBJ databases">
        <title>Draft genome sequence of Pseudoalteromonas luteoviolacea 2ta16.</title>
        <authorList>
            <person name="Allen E.E."/>
            <person name="Azam F."/>
            <person name="Podell S."/>
        </authorList>
    </citation>
    <scope>NUCLEOTIDE SEQUENCE [LARGE SCALE GENOMIC DNA]</scope>
    <source>
        <strain evidence="2 3">2ta16</strain>
    </source>
</reference>
<evidence type="ECO:0008006" key="4">
    <source>
        <dbReference type="Google" id="ProtNLM"/>
    </source>
</evidence>
<evidence type="ECO:0000313" key="2">
    <source>
        <dbReference type="EMBL" id="ESP90927.1"/>
    </source>
</evidence>
<keyword evidence="1" id="KW-0732">Signal</keyword>
<dbReference type="RefSeq" id="WP_023401573.1">
    <property type="nucleotide sequence ID" value="NZ_AUSV01000133.1"/>
</dbReference>
<organism evidence="2 3">
    <name type="scientific">Pseudoalteromonas luteoviolacea (strain 2ta16)</name>
    <dbReference type="NCBI Taxonomy" id="1353533"/>
    <lineage>
        <taxon>Bacteria</taxon>
        <taxon>Pseudomonadati</taxon>
        <taxon>Pseudomonadota</taxon>
        <taxon>Gammaproteobacteria</taxon>
        <taxon>Alteromonadales</taxon>
        <taxon>Pseudoalteromonadaceae</taxon>
        <taxon>Pseudoalteromonas</taxon>
    </lineage>
</organism>
<dbReference type="AlphaFoldDB" id="V4J6J5"/>
<dbReference type="PATRIC" id="fig|1353533.3.peg.4737"/>
<comment type="caution">
    <text evidence="2">The sequence shown here is derived from an EMBL/GenBank/DDBJ whole genome shotgun (WGS) entry which is preliminary data.</text>
</comment>
<feature type="signal peptide" evidence="1">
    <location>
        <begin position="1"/>
        <end position="19"/>
    </location>
</feature>
<name>V4J6J5_PSEL2</name>
<sequence>MKFPILFSGLAVAAFSVNAQLNIQLTTQSENPSIRKEGGVLEVQKTVTNNGAADASVKVYSHVVFPDGKTYVDAIPTELYLAPGESYADANMLLNVPASFPRGSYSYHYSVYNQDNSQILSDSVTFEKKSRIIDVDVSHSIACGTDMTGTLCWKLTDGTQYMPTPEPLFDIKDIAINHKSGCAIVGQEVKCWTNRHSRYRVDSYWKSLPTAVTFTDPQKIFVAHTSENYCAIDSGEIVCWSSGKWNPGAVNTAPPRYSELRNPSDIEVGRSAACIRHDDGIDCWGAKSLPLVSDVPTFTNPTHLVVGLSYACAKGDEGVKCWGQAPAADINAPELLPHTELRFGYPGVNSYDERGMSGWSTRPAQIGPYEMQELVNPIDIDFDYGYVCALDDTGIVCGGRNNAAATVPARFKY</sequence>
<gene>
    <name evidence="2" type="ORF">PL2TA16_01318</name>
</gene>
<dbReference type="GeneID" id="29918971"/>
<accession>V4J6J5</accession>